<dbReference type="Gene3D" id="3.90.215.10">
    <property type="entry name" value="Gamma Fibrinogen, chain A, domain 1"/>
    <property type="match status" value="1"/>
</dbReference>
<dbReference type="PANTHER" id="PTHR19325">
    <property type="entry name" value="COMPLEMENT COMPONENT-RELATED SUSHI DOMAIN-CONTAINING"/>
    <property type="match status" value="1"/>
</dbReference>
<feature type="domain" description="Sushi" evidence="11">
    <location>
        <begin position="437"/>
        <end position="500"/>
    </location>
</feature>
<feature type="disulfide bond" evidence="7">
    <location>
        <begin position="1256"/>
        <end position="1283"/>
    </location>
</feature>
<feature type="domain" description="Sushi" evidence="11">
    <location>
        <begin position="1106"/>
        <end position="1166"/>
    </location>
</feature>
<dbReference type="Gene3D" id="2.10.25.10">
    <property type="entry name" value="Laminin"/>
    <property type="match status" value="1"/>
</dbReference>
<dbReference type="PANTHER" id="PTHR19325:SF575">
    <property type="entry name" value="LOCOMOTION-RELATED PROTEIN HIKARU GENKI"/>
    <property type="match status" value="1"/>
</dbReference>
<dbReference type="SUPFAM" id="SSF57535">
    <property type="entry name" value="Complement control module/SCR domain"/>
    <property type="match status" value="21"/>
</dbReference>
<feature type="disulfide bond" evidence="6">
    <location>
        <begin position="771"/>
        <end position="780"/>
    </location>
</feature>
<keyword evidence="3" id="KW-0677">Repeat</keyword>
<accession>A0A7I8VN27</accession>
<dbReference type="Gene3D" id="2.10.70.10">
    <property type="entry name" value="Complement Module, domain 1"/>
    <property type="match status" value="21"/>
</dbReference>
<dbReference type="Pfam" id="PF00084">
    <property type="entry name" value="Sushi"/>
    <property type="match status" value="16"/>
</dbReference>
<feature type="domain" description="Sushi" evidence="11">
    <location>
        <begin position="1461"/>
        <end position="1522"/>
    </location>
</feature>
<name>A0A7I8VN27_9ANNE</name>
<feature type="domain" description="Sushi" evidence="11">
    <location>
        <begin position="1402"/>
        <end position="1460"/>
    </location>
</feature>
<feature type="domain" description="Sushi" evidence="11">
    <location>
        <begin position="1226"/>
        <end position="1285"/>
    </location>
</feature>
<feature type="domain" description="Sushi" evidence="11">
    <location>
        <begin position="1821"/>
        <end position="1878"/>
    </location>
</feature>
<dbReference type="CDD" id="cd00037">
    <property type="entry name" value="CLECT"/>
    <property type="match status" value="1"/>
</dbReference>
<feature type="domain" description="EGF-like" evidence="9">
    <location>
        <begin position="744"/>
        <end position="781"/>
    </location>
</feature>
<feature type="domain" description="Sushi" evidence="11">
    <location>
        <begin position="1702"/>
        <end position="1761"/>
    </location>
</feature>
<evidence type="ECO:0000259" key="9">
    <source>
        <dbReference type="PROSITE" id="PS50026"/>
    </source>
</evidence>
<evidence type="ECO:0000256" key="1">
    <source>
        <dbReference type="ARBA" id="ARBA00022659"/>
    </source>
</evidence>
<dbReference type="InterPro" id="IPR000742">
    <property type="entry name" value="EGF"/>
</dbReference>
<feature type="domain" description="Sushi" evidence="11">
    <location>
        <begin position="1286"/>
        <end position="1342"/>
    </location>
</feature>
<dbReference type="SUPFAM" id="SSF57196">
    <property type="entry name" value="EGF/Laminin"/>
    <property type="match status" value="1"/>
</dbReference>
<evidence type="ECO:0000259" key="10">
    <source>
        <dbReference type="PROSITE" id="PS50041"/>
    </source>
</evidence>
<keyword evidence="1 7" id="KW-0768">Sushi</keyword>
<evidence type="ECO:0000259" key="12">
    <source>
        <dbReference type="PROSITE" id="PS51406"/>
    </source>
</evidence>
<reference evidence="13 14" key="1">
    <citation type="submission" date="2020-08" db="EMBL/GenBank/DDBJ databases">
        <authorList>
            <person name="Hejnol A."/>
        </authorList>
    </citation>
    <scope>NUCLEOTIDE SEQUENCE [LARGE SCALE GENOMIC DNA]</scope>
</reference>
<keyword evidence="5" id="KW-0325">Glycoprotein</keyword>
<dbReference type="InterPro" id="IPR016186">
    <property type="entry name" value="C-type_lectin-like/link_sf"/>
</dbReference>
<dbReference type="InterPro" id="IPR036056">
    <property type="entry name" value="Fibrinogen-like_C"/>
</dbReference>
<comment type="caution">
    <text evidence="13">The sequence shown here is derived from an EMBL/GenBank/DDBJ whole genome shotgun (WGS) entry which is preliminary data.</text>
</comment>
<evidence type="ECO:0000256" key="7">
    <source>
        <dbReference type="PROSITE-ProRule" id="PRU00302"/>
    </source>
</evidence>
<feature type="chain" id="PRO_5029716926" evidence="8">
    <location>
        <begin position="23"/>
        <end position="2663"/>
    </location>
</feature>
<comment type="caution">
    <text evidence="6">Lacks conserved residue(s) required for the propagation of feature annotation.</text>
</comment>
<dbReference type="SUPFAM" id="SSF56496">
    <property type="entry name" value="Fibrinogen C-terminal domain-like"/>
    <property type="match status" value="1"/>
</dbReference>
<evidence type="ECO:0000256" key="6">
    <source>
        <dbReference type="PROSITE-ProRule" id="PRU00076"/>
    </source>
</evidence>
<feature type="domain" description="C-type lectin" evidence="10">
    <location>
        <begin position="315"/>
        <end position="435"/>
    </location>
</feature>
<feature type="domain" description="Sushi" evidence="11">
    <location>
        <begin position="2264"/>
        <end position="2325"/>
    </location>
</feature>
<keyword evidence="6" id="KW-0245">EGF-like domain</keyword>
<dbReference type="SUPFAM" id="SSF56436">
    <property type="entry name" value="C-type lectin-like"/>
    <property type="match status" value="1"/>
</dbReference>
<feature type="domain" description="Sushi" evidence="11">
    <location>
        <begin position="1959"/>
        <end position="2022"/>
    </location>
</feature>
<evidence type="ECO:0000256" key="3">
    <source>
        <dbReference type="ARBA" id="ARBA00022737"/>
    </source>
</evidence>
<feature type="disulfide bond" evidence="7">
    <location>
        <begin position="1672"/>
        <end position="1699"/>
    </location>
</feature>
<keyword evidence="2 8" id="KW-0732">Signal</keyword>
<feature type="disulfide bond" evidence="7">
    <location>
        <begin position="1108"/>
        <end position="1151"/>
    </location>
</feature>
<feature type="domain" description="Sushi" evidence="11">
    <location>
        <begin position="2326"/>
        <end position="2398"/>
    </location>
</feature>
<dbReference type="PROSITE" id="PS51406">
    <property type="entry name" value="FIBRINOGEN_C_2"/>
    <property type="match status" value="1"/>
</dbReference>
<dbReference type="EMBL" id="CAJFCJ010000007">
    <property type="protein sequence ID" value="CAD5117691.1"/>
    <property type="molecule type" value="Genomic_DNA"/>
</dbReference>
<feature type="domain" description="Sushi" evidence="11">
    <location>
        <begin position="1645"/>
        <end position="1701"/>
    </location>
</feature>
<dbReference type="SMART" id="SM00034">
    <property type="entry name" value="CLECT"/>
    <property type="match status" value="2"/>
</dbReference>
<dbReference type="InterPro" id="IPR000436">
    <property type="entry name" value="Sushi_SCR_CCP_dom"/>
</dbReference>
<protein>
    <submittedName>
        <fullName evidence="13">DgyrCDS6442</fullName>
    </submittedName>
</protein>
<evidence type="ECO:0000313" key="13">
    <source>
        <dbReference type="EMBL" id="CAD5117691.1"/>
    </source>
</evidence>
<feature type="domain" description="Fibrinogen C-terminal" evidence="12">
    <location>
        <begin position="563"/>
        <end position="616"/>
    </location>
</feature>
<dbReference type="Gene3D" id="3.10.100.10">
    <property type="entry name" value="Mannose-Binding Protein A, subunit A"/>
    <property type="match status" value="1"/>
</dbReference>
<proteinExistence type="predicted"/>
<dbReference type="PROSITE" id="PS50041">
    <property type="entry name" value="C_TYPE_LECTIN_2"/>
    <property type="match status" value="1"/>
</dbReference>
<dbReference type="OrthoDB" id="10069199at2759"/>
<dbReference type="PROSITE" id="PS50026">
    <property type="entry name" value="EGF_3"/>
    <property type="match status" value="1"/>
</dbReference>
<feature type="domain" description="Sushi" evidence="11">
    <location>
        <begin position="1894"/>
        <end position="1958"/>
    </location>
</feature>
<organism evidence="13 14">
    <name type="scientific">Dimorphilus gyrociliatus</name>
    <dbReference type="NCBI Taxonomy" id="2664684"/>
    <lineage>
        <taxon>Eukaryota</taxon>
        <taxon>Metazoa</taxon>
        <taxon>Spiralia</taxon>
        <taxon>Lophotrochozoa</taxon>
        <taxon>Annelida</taxon>
        <taxon>Polychaeta</taxon>
        <taxon>Polychaeta incertae sedis</taxon>
        <taxon>Dinophilidae</taxon>
        <taxon>Dimorphilus</taxon>
    </lineage>
</organism>
<feature type="domain" description="Sushi" evidence="11">
    <location>
        <begin position="2399"/>
        <end position="2479"/>
    </location>
</feature>
<keyword evidence="4 6" id="KW-1015">Disulfide bond</keyword>
<feature type="domain" description="Sushi" evidence="11">
    <location>
        <begin position="2139"/>
        <end position="2201"/>
    </location>
</feature>
<sequence>MNAMFSFKFIFLSLLSFKCVYCGVVELCEHTNAQIGFNQTYKGYRLEGFCDSVNNAERYTFSASLGTGVCSGEFCTHDVVYHGDWRAVHLFTRDSFYCELHITLSCSAGHKIRNNLMWTYKDSIFGETKENWEWGRDTKDMCLGQDPMNPCLCDTSSNSESELGYIVRIEKLPVLSFKIRNSSMLFISLLSYKCFYNNPNSSNACINTNLDCKGELCDPAVYNCVCTNGQTTGNCGTKNLCPALPSIPGMNVTLYKASADISFGSKYTYSCDNRWQKINGKYSTYERYCERTSGNWTGEEVVGCQTWCPSGFSAYKGQCYWSSQSVNMIGTRSDAEYICNMLNSRLGDLETAEIASWLRTQLDLGPTVTLIGMKNESGNLVWSDNQEIAPSQNFWSSPNSYLPSEKCVHASICNESNPLKWHVADCSTLVPFLCKASQCYGIDTLQNVNLTNVEVNHFFSGSSLQLFCDRYHSVNGQSFDQNLACFTNGTWNNTLYNCTLHKCTNYPSVPNSWKVQKSGSNILEDEINYICASGYNTSHPNDYEFNLKCALGGWTWTGDVEDCDKSLYRKDCQEYHDNGNTTNGIFTIDPDGPEGPTIPFQVFCSFEDGLGITILEYNKVVSRNESISYSASYDQLNILKNASFHCEQFLRIGSPTGDNPLNNVRLTPYNSSSFNLDDLKTDGICDIRGPYHYDCQAQDKIDGENKTDEGVIIGKKHVPIFSVDWDTKYDFSITIGYVKCLKNVLSVCTPTSCANGGTCVPVSYSTFKCYCMPTYTGHDCSTTIECLKSLPNRTHGKWTYSSSYFGDFALLQCDSNHFIDNLPSVQVSPTSYNDVRCLIHGNWSVARHTCKKQCPSGFRRVDKVDLCIHLSVENSNHTADYDNAISECEKKHSILISKHPLNAGGAALLDYIERFYDSSRAMFLINAKSAGADFEYNNGQILAKSTVLEYSKECVYAFSNPGLKYRGQDCNVQNYYACEYFRCPQINYTKENSTFLNETGTAYMDKVNFKCKPGYVAMNGSYEITYTCGNKAGARYWIPNNMADCVLVDCETFPPIQHGNVSFAQGTTNGSIAIHSCLANFKLIGANSSTCLMNGSWAAFPICDRYRCDSPQIEVLNATNTTEQDNHVETTITYTCNPRNVLKSGSDVRTCLKNGTWSGTPPVCEYVSCSTFPSIPNGAVLHNISNNYYTGKAFYYCNENYKFEGANYSTCLSTGQWSSSPVCTKAGCSDPGAISNAIRSPSTPPFPIGVNVTFTCNTGYSIVDRNYRTCLVDGSWSDTQPSCEKVDCGKPSNISHGEVTFNSTEYGSSVLYTCKHNFALTGMNTSVCQANGLWTTPASCVRSHCIDLDLPASASIVSGSNKIGDNYTYECTGSSRLVFGSLTRTCGSDGVWSNSPPICSTVTCNSFPLPSNSTANWEYFAANNSVIINCIFGYARTAGDNVKICNADGTWTGNDLECTKVGCLTPPQHSINGTRFEGKPPYQYLQFFKYTCDLPYENVTSMTKIQCGMDGEWEFTESLCMPSSCREPDIVPNTTVIGNRIVNGTIKYQCKKGLQLIEGNGERVCIFDGTSLKWTGMLPGCKKLSCGSPPSIQWGSFTGSSFTYLDHVNYTCDEAYEMVSGSSKLQCMDDRNWYGDLGVPVCTRKTCPHPGFVDNAEINGGFAVGDTVTYTCSNGFVQVSGTSLYCHLNQTWTGVLPICDRTNCSVPKIIKHSRLEANSTQFTDIIRYICDYGYTSKQGKVVFRVCQADKKWSGEQPVCEKVDCGYPGSSLNALVSGESTNYESKFSYECLIGYEISEGEKEITCQEDATWSGLPLYCKPLTCPELGPVENAVFFGGNEYSNEKRYLCKFGYTHTDGDMVRKCLLSKRWSGNEPVCSEILQIPNSPSIPLNENDVCSPLNDAEGADRYGPGTYARVGQSVAFVCFQGYFFEHNPKLKSIEITCLSNAKWSDQVPRCIPKSCPPPLTVPNAIMRGKSNYLVGSIKEYRCPVGMSFDMQDYSRTIVCQDDQTWSTDVSEWACRQITCITKVSGKKIVLKYMQSIWMPCPDNQLHSDGRDGVTSFCKLSGWMSPRGPKCAPNRCGPVPQVVNARVIKMDVSHNATFLCKDGMRFPDGKRIKSIGCVGFGYWEPFSVSPCSPWNCPPPPFLGNSSFVDPKFYPMGTKLLYICNNGYSLPDKTLQLEIFCTRDTEWSIKYPPSCYETYCSTEDFSKTLKMNSTRIFHKVGQAINLWCINSYLPEGTTDKMLTCTSTGDWSENSGDCSVARCKKPPNVANSIVSGNVTDMDNVWTYSCIKGYKFFKSSVKTWSIQCNPDGSWNDTVSNCIEVKCSVPKHLPNSEMKYQDFLMDSIVVYTCKKGYHFKTKYFKPGSKLQTKLQMKCLQNESWNIDPYLSKYGCRDIECPSVPVVVHGTPTGLSVKYKSEIVYTCVTGYKISLSKDEPISLGSFVNGTNNQTELIDSASINCDENGVWSGIVPRCVIISCENIIATTDLTANTTDITAWSIVNFTCPVNYHIKVNTSDGMFMTSSFISECSPTGNIAEWVPKPKDCLEINPNQEPAEAPNAKTYGNVAVTMLVVTFGSLVLVDILTIKRDLIMLAHNLQKAFGRGVWSKFLAKNANTSIGPRISTARIRRILFPNQADAANAQGARNYTDLSNQFLDLRSQ</sequence>
<dbReference type="PROSITE" id="PS50923">
    <property type="entry name" value="SUSHI"/>
    <property type="match status" value="23"/>
</dbReference>
<dbReference type="InterPro" id="IPR016187">
    <property type="entry name" value="CTDL_fold"/>
</dbReference>
<dbReference type="InterPro" id="IPR014716">
    <property type="entry name" value="Fibrinogen_a/b/g_C_1"/>
</dbReference>
<dbReference type="PROSITE" id="PS00022">
    <property type="entry name" value="EGF_1"/>
    <property type="match status" value="1"/>
</dbReference>
<evidence type="ECO:0000256" key="4">
    <source>
        <dbReference type="ARBA" id="ARBA00023157"/>
    </source>
</evidence>
<feature type="domain" description="Sushi" evidence="11">
    <location>
        <begin position="1343"/>
        <end position="1401"/>
    </location>
</feature>
<feature type="domain" description="Sushi" evidence="11">
    <location>
        <begin position="239"/>
        <end position="306"/>
    </location>
</feature>
<dbReference type="InterPro" id="IPR001304">
    <property type="entry name" value="C-type_lectin-like"/>
</dbReference>
<dbReference type="SMART" id="SM00181">
    <property type="entry name" value="EGF"/>
    <property type="match status" value="2"/>
</dbReference>
<feature type="domain" description="Sushi" evidence="11">
    <location>
        <begin position="1762"/>
        <end position="1820"/>
    </location>
</feature>
<dbReference type="CDD" id="cd00033">
    <property type="entry name" value="CCP"/>
    <property type="match status" value="15"/>
</dbReference>
<feature type="domain" description="Sushi" evidence="11">
    <location>
        <begin position="1048"/>
        <end position="1105"/>
    </location>
</feature>
<evidence type="ECO:0000256" key="8">
    <source>
        <dbReference type="SAM" id="SignalP"/>
    </source>
</evidence>
<dbReference type="InterPro" id="IPR035976">
    <property type="entry name" value="Sushi/SCR/CCP_sf"/>
</dbReference>
<dbReference type="InterPro" id="IPR050350">
    <property type="entry name" value="Compl-Cell_Adhes-Reg"/>
</dbReference>
<evidence type="ECO:0000256" key="5">
    <source>
        <dbReference type="ARBA" id="ARBA00023180"/>
    </source>
</evidence>
<evidence type="ECO:0000256" key="2">
    <source>
        <dbReference type="ARBA" id="ARBA00022729"/>
    </source>
</evidence>
<feature type="signal peptide" evidence="8">
    <location>
        <begin position="1"/>
        <end position="22"/>
    </location>
</feature>
<keyword evidence="14" id="KW-1185">Reference proteome</keyword>
<dbReference type="SMART" id="SM00032">
    <property type="entry name" value="CCP"/>
    <property type="match status" value="27"/>
</dbReference>
<feature type="domain" description="Sushi" evidence="11">
    <location>
        <begin position="1167"/>
        <end position="1225"/>
    </location>
</feature>
<dbReference type="InterPro" id="IPR002181">
    <property type="entry name" value="Fibrinogen_a/b/g_C_dom"/>
</dbReference>
<dbReference type="Proteomes" id="UP000549394">
    <property type="component" value="Unassembled WGS sequence"/>
</dbReference>
<feature type="domain" description="Sushi" evidence="11">
    <location>
        <begin position="1523"/>
        <end position="1583"/>
    </location>
</feature>
<gene>
    <name evidence="13" type="ORF">DGYR_LOCUS6193</name>
</gene>
<evidence type="ECO:0000313" key="14">
    <source>
        <dbReference type="Proteomes" id="UP000549394"/>
    </source>
</evidence>
<feature type="domain" description="Sushi" evidence="11">
    <location>
        <begin position="501"/>
        <end position="565"/>
    </location>
</feature>
<evidence type="ECO:0000259" key="11">
    <source>
        <dbReference type="PROSITE" id="PS50923"/>
    </source>
</evidence>
<feature type="domain" description="Sushi" evidence="11">
    <location>
        <begin position="1584"/>
        <end position="1644"/>
    </location>
</feature>